<evidence type="ECO:0000313" key="6">
    <source>
        <dbReference type="EMBL" id="SFK09016.1"/>
    </source>
</evidence>
<keyword evidence="5" id="KW-0998">Cell outer membrane</keyword>
<evidence type="ECO:0000256" key="5">
    <source>
        <dbReference type="ARBA" id="ARBA00023237"/>
    </source>
</evidence>
<name>A0A662ZB22_9GAMM</name>
<evidence type="ECO:0000256" key="3">
    <source>
        <dbReference type="ARBA" id="ARBA00022729"/>
    </source>
</evidence>
<reference evidence="6 7" key="1">
    <citation type="submission" date="2016-10" db="EMBL/GenBank/DDBJ databases">
        <authorList>
            <person name="Varghese N."/>
            <person name="Submissions S."/>
        </authorList>
    </citation>
    <scope>NUCLEOTIDE SEQUENCE [LARGE SCALE GENOMIC DNA]</scope>
    <source>
        <strain evidence="6 7">22B</strain>
    </source>
</reference>
<protein>
    <submittedName>
        <fullName evidence="6">Outer membrane protein</fullName>
    </submittedName>
</protein>
<dbReference type="PANTHER" id="PTHR38776:SF1">
    <property type="entry name" value="MLTA-INTERACTING PROTEIN-RELATED"/>
    <property type="match status" value="1"/>
</dbReference>
<keyword evidence="7" id="KW-1185">Reference proteome</keyword>
<evidence type="ECO:0000256" key="4">
    <source>
        <dbReference type="ARBA" id="ARBA00023136"/>
    </source>
</evidence>
<dbReference type="GO" id="GO:0009252">
    <property type="term" value="P:peptidoglycan biosynthetic process"/>
    <property type="evidence" value="ECO:0007669"/>
    <property type="project" value="TreeGrafter"/>
</dbReference>
<dbReference type="EMBL" id="FOSF01000023">
    <property type="protein sequence ID" value="SFK09016.1"/>
    <property type="molecule type" value="Genomic_DNA"/>
</dbReference>
<comment type="subcellular location">
    <subcellularLocation>
        <location evidence="1">Cell outer membrane</location>
    </subcellularLocation>
</comment>
<keyword evidence="3" id="KW-0732">Signal</keyword>
<dbReference type="AlphaFoldDB" id="A0A662ZB22"/>
<sequence>MRYNKSLLLLGVFSFGVYAQDWGEPFRVDSFGLGLGGSAATSEYKGYDSQYSVAPVIKLETPVFYIDGYRAGIHAFTTDDKAHDIQLGLTYNEQKFDPKDSDDYALRVLDKRCSSLMAELSYRFYSDYGNFKTSYAHDIQGRSKGDKVTLAYGYDFTVTKGLNIEPSVGVDWTSKKFNEFYYGVSDSESAVSGLKAYKPKGGFSPFMSVDVTYEAFENFYLALDVGVKYLSSEIKDSPMVKRNNKAWSFLGFYYAFK</sequence>
<dbReference type="InterPro" id="IPR010583">
    <property type="entry name" value="MipA"/>
</dbReference>
<dbReference type="RefSeq" id="WP_074840651.1">
    <property type="nucleotide sequence ID" value="NZ_CP047056.1"/>
</dbReference>
<proteinExistence type="inferred from homology"/>
<evidence type="ECO:0000313" key="7">
    <source>
        <dbReference type="Proteomes" id="UP000243374"/>
    </source>
</evidence>
<comment type="similarity">
    <text evidence="2">Belongs to the MipA/OmpV family.</text>
</comment>
<gene>
    <name evidence="6" type="ORF">SAMN04487865_102327</name>
</gene>
<organism evidence="6 7">
    <name type="scientific">Succinivibrio dextrinosolvens</name>
    <dbReference type="NCBI Taxonomy" id="83771"/>
    <lineage>
        <taxon>Bacteria</taxon>
        <taxon>Pseudomonadati</taxon>
        <taxon>Pseudomonadota</taxon>
        <taxon>Gammaproteobacteria</taxon>
        <taxon>Aeromonadales</taxon>
        <taxon>Succinivibrionaceae</taxon>
        <taxon>Succinivibrio</taxon>
    </lineage>
</organism>
<evidence type="ECO:0000256" key="2">
    <source>
        <dbReference type="ARBA" id="ARBA00005722"/>
    </source>
</evidence>
<dbReference type="Pfam" id="PF06629">
    <property type="entry name" value="MipA"/>
    <property type="match status" value="1"/>
</dbReference>
<dbReference type="PANTHER" id="PTHR38776">
    <property type="entry name" value="MLTA-INTERACTING PROTEIN-RELATED"/>
    <property type="match status" value="1"/>
</dbReference>
<dbReference type="GO" id="GO:0009279">
    <property type="term" value="C:cell outer membrane"/>
    <property type="evidence" value="ECO:0007669"/>
    <property type="project" value="UniProtKB-SubCell"/>
</dbReference>
<evidence type="ECO:0000256" key="1">
    <source>
        <dbReference type="ARBA" id="ARBA00004442"/>
    </source>
</evidence>
<dbReference type="Proteomes" id="UP000243374">
    <property type="component" value="Unassembled WGS sequence"/>
</dbReference>
<keyword evidence="4" id="KW-0472">Membrane</keyword>
<accession>A0A662ZB22</accession>